<organism evidence="1 2">
    <name type="scientific">Nostocoides australiense Ben110</name>
    <dbReference type="NCBI Taxonomy" id="1193182"/>
    <lineage>
        <taxon>Bacteria</taxon>
        <taxon>Bacillati</taxon>
        <taxon>Actinomycetota</taxon>
        <taxon>Actinomycetes</taxon>
        <taxon>Micrococcales</taxon>
        <taxon>Intrasporangiaceae</taxon>
        <taxon>Nostocoides</taxon>
    </lineage>
</organism>
<comment type="caution">
    <text evidence="1">The sequence shown here is derived from an EMBL/GenBank/DDBJ whole genome shotgun (WGS) entry which is preliminary data.</text>
</comment>
<proteinExistence type="predicted"/>
<dbReference type="AlphaFoldDB" id="W6K437"/>
<keyword evidence="2" id="KW-1185">Reference proteome</keyword>
<accession>W6K437</accession>
<gene>
    <name evidence="1" type="ORF">BN11_4280010</name>
</gene>
<dbReference type="RefSeq" id="WP_048699719.1">
    <property type="nucleotide sequence ID" value="NZ_HG764815.1"/>
</dbReference>
<evidence type="ECO:0008006" key="3">
    <source>
        <dbReference type="Google" id="ProtNLM"/>
    </source>
</evidence>
<sequence length="189" mass="20094">MIVLVEGASDAAAVRAGAVGRGISLSRIDIRPMGGVTNVRKALAAAYETTPEAQVIGLCDAGESAVVERALRERGQPVRDAGDLPAYGWFVCVRDLEEELIRALGPTRTLAVIDDLGLTTKLRTLLGQPQWAGRPLEEALHRFCGVASGRKELLAGALAVALTAGEEPEPLRLLLDWLGSGDWAMREEG</sequence>
<dbReference type="OrthoDB" id="9152042at2"/>
<evidence type="ECO:0000313" key="1">
    <source>
        <dbReference type="EMBL" id="CCH74334.1"/>
    </source>
</evidence>
<dbReference type="Proteomes" id="UP000035763">
    <property type="component" value="Unassembled WGS sequence"/>
</dbReference>
<reference evidence="1 2" key="1">
    <citation type="journal article" date="2013" name="ISME J.">
        <title>A metabolic model for members of the genus Tetrasphaera involved in enhanced biological phosphorus removal.</title>
        <authorList>
            <person name="Kristiansen R."/>
            <person name="Nguyen H.T.T."/>
            <person name="Saunders A.M."/>
            <person name="Nielsen J.L."/>
            <person name="Wimmer R."/>
            <person name="Le V.Q."/>
            <person name="McIlroy S.J."/>
            <person name="Petrovski S."/>
            <person name="Seviour R.J."/>
            <person name="Calteau A."/>
            <person name="Nielsen K.L."/>
            <person name="Nielsen P.H."/>
        </authorList>
    </citation>
    <scope>NUCLEOTIDE SEQUENCE [LARGE SCALE GENOMIC DNA]</scope>
    <source>
        <strain evidence="1 2">Ben110</strain>
    </source>
</reference>
<protein>
    <recommendedName>
        <fullName evidence="3">ATP-dependent endonuclease</fullName>
    </recommendedName>
</protein>
<dbReference type="STRING" id="1193182.BN11_4280010"/>
<evidence type="ECO:0000313" key="2">
    <source>
        <dbReference type="Proteomes" id="UP000035763"/>
    </source>
</evidence>
<dbReference type="EMBL" id="CAJA01000366">
    <property type="protein sequence ID" value="CCH74334.1"/>
    <property type="molecule type" value="Genomic_DNA"/>
</dbReference>
<name>W6K437_9MICO</name>